<evidence type="ECO:0000256" key="4">
    <source>
        <dbReference type="ARBA" id="ARBA00022989"/>
    </source>
</evidence>
<evidence type="ECO:0000256" key="1">
    <source>
        <dbReference type="ARBA" id="ARBA00004651"/>
    </source>
</evidence>
<evidence type="ECO:0000313" key="9">
    <source>
        <dbReference type="Proteomes" id="UP000298468"/>
    </source>
</evidence>
<comment type="caution">
    <text evidence="8">The sequence shown here is derived from an EMBL/GenBank/DDBJ whole genome shotgun (WGS) entry which is preliminary data.</text>
</comment>
<dbReference type="PIRSF" id="PIRSF021697">
    <property type="entry name" value="UCP021697"/>
    <property type="match status" value="1"/>
</dbReference>
<dbReference type="InterPro" id="IPR016795">
    <property type="entry name" value="UCP021697"/>
</dbReference>
<comment type="subcellular location">
    <subcellularLocation>
        <location evidence="1">Cell membrane</location>
        <topology evidence="1">Multi-pass membrane protein</topology>
    </subcellularLocation>
</comment>
<dbReference type="InterPro" id="IPR010432">
    <property type="entry name" value="RDD"/>
</dbReference>
<dbReference type="GO" id="GO:0005886">
    <property type="term" value="C:plasma membrane"/>
    <property type="evidence" value="ECO:0007669"/>
    <property type="project" value="UniProtKB-SubCell"/>
</dbReference>
<organism evidence="8 9">
    <name type="scientific">Cryobacterium lactosi</name>
    <dbReference type="NCBI Taxonomy" id="1259202"/>
    <lineage>
        <taxon>Bacteria</taxon>
        <taxon>Bacillati</taxon>
        <taxon>Actinomycetota</taxon>
        <taxon>Actinomycetes</taxon>
        <taxon>Micrococcales</taxon>
        <taxon>Microbacteriaceae</taxon>
        <taxon>Cryobacterium</taxon>
    </lineage>
</organism>
<evidence type="ECO:0000313" key="8">
    <source>
        <dbReference type="EMBL" id="TFD91763.1"/>
    </source>
</evidence>
<keyword evidence="3 6" id="KW-0812">Transmembrane</keyword>
<dbReference type="PANTHER" id="PTHR36115:SF6">
    <property type="entry name" value="PROLINE-RICH ANTIGEN HOMOLOG"/>
    <property type="match status" value="1"/>
</dbReference>
<dbReference type="Proteomes" id="UP000298468">
    <property type="component" value="Unassembled WGS sequence"/>
</dbReference>
<accession>A0A4R9BWH0</accession>
<keyword evidence="5 6" id="KW-0472">Membrane</keyword>
<dbReference type="InterPro" id="IPR051791">
    <property type="entry name" value="Pra-immunoreactive"/>
</dbReference>
<evidence type="ECO:0000256" key="6">
    <source>
        <dbReference type="SAM" id="Phobius"/>
    </source>
</evidence>
<keyword evidence="4 6" id="KW-1133">Transmembrane helix</keyword>
<sequence length="147" mass="15859">MNSTPSGPTTFGQLPPSTWPGERLGLPRLGPHSVGRVGRRIAALVIDWAIAVGLTCLIWGYTLLNYDGFVVLGVFVLLQAVQLAAFGASIGHWLVGLRLITITGERAGLWRPIVRSVLLGLAVPALVWDSDQRGFHDKIAGTVLIRR</sequence>
<keyword evidence="2" id="KW-1003">Cell membrane</keyword>
<gene>
    <name evidence="8" type="ORF">E3T61_08700</name>
</gene>
<dbReference type="RefSeq" id="WP_134640447.1">
    <property type="nucleotide sequence ID" value="NZ_SOHM01000015.1"/>
</dbReference>
<evidence type="ECO:0000256" key="3">
    <source>
        <dbReference type="ARBA" id="ARBA00022692"/>
    </source>
</evidence>
<dbReference type="PANTHER" id="PTHR36115">
    <property type="entry name" value="PROLINE-RICH ANTIGEN HOMOLOG-RELATED"/>
    <property type="match status" value="1"/>
</dbReference>
<proteinExistence type="predicted"/>
<evidence type="ECO:0000256" key="2">
    <source>
        <dbReference type="ARBA" id="ARBA00022475"/>
    </source>
</evidence>
<dbReference type="OrthoDB" id="5187110at2"/>
<feature type="transmembrane region" description="Helical" evidence="6">
    <location>
        <begin position="68"/>
        <end position="97"/>
    </location>
</feature>
<keyword evidence="9" id="KW-1185">Reference proteome</keyword>
<dbReference type="Pfam" id="PF06271">
    <property type="entry name" value="RDD"/>
    <property type="match status" value="1"/>
</dbReference>
<feature type="transmembrane region" description="Helical" evidence="6">
    <location>
        <begin position="41"/>
        <end position="62"/>
    </location>
</feature>
<evidence type="ECO:0000256" key="5">
    <source>
        <dbReference type="ARBA" id="ARBA00023136"/>
    </source>
</evidence>
<reference evidence="8 9" key="1">
    <citation type="submission" date="2019-03" db="EMBL/GenBank/DDBJ databases">
        <title>Genomics of glacier-inhabiting Cryobacterium strains.</title>
        <authorList>
            <person name="Liu Q."/>
            <person name="Xin Y.-H."/>
        </authorList>
    </citation>
    <scope>NUCLEOTIDE SEQUENCE [LARGE SCALE GENOMIC DNA]</scope>
    <source>
        <strain evidence="8 9">Sr59</strain>
    </source>
</reference>
<feature type="domain" description="RDD" evidence="7">
    <location>
        <begin position="36"/>
        <end position="141"/>
    </location>
</feature>
<evidence type="ECO:0000259" key="7">
    <source>
        <dbReference type="Pfam" id="PF06271"/>
    </source>
</evidence>
<dbReference type="EMBL" id="SOHM01000015">
    <property type="protein sequence ID" value="TFD91763.1"/>
    <property type="molecule type" value="Genomic_DNA"/>
</dbReference>
<name>A0A4R9BWH0_9MICO</name>
<protein>
    <submittedName>
        <fullName evidence="8">RDD family protein</fullName>
    </submittedName>
</protein>
<dbReference type="AlphaFoldDB" id="A0A4R9BWH0"/>